<evidence type="ECO:0000313" key="2">
    <source>
        <dbReference type="WBParaSite" id="RSKR_0001024600.1"/>
    </source>
</evidence>
<accession>A0AC35UF10</accession>
<name>A0AC35UF10_9BILA</name>
<proteinExistence type="predicted"/>
<dbReference type="Proteomes" id="UP000095286">
    <property type="component" value="Unplaced"/>
</dbReference>
<organism evidence="1 2">
    <name type="scientific">Rhabditophanes sp. KR3021</name>
    <dbReference type="NCBI Taxonomy" id="114890"/>
    <lineage>
        <taxon>Eukaryota</taxon>
        <taxon>Metazoa</taxon>
        <taxon>Ecdysozoa</taxon>
        <taxon>Nematoda</taxon>
        <taxon>Chromadorea</taxon>
        <taxon>Rhabditida</taxon>
        <taxon>Tylenchina</taxon>
        <taxon>Panagrolaimomorpha</taxon>
        <taxon>Strongyloidoidea</taxon>
        <taxon>Alloionematidae</taxon>
        <taxon>Rhabditophanes</taxon>
    </lineage>
</organism>
<reference evidence="2" key="1">
    <citation type="submission" date="2016-11" db="UniProtKB">
        <authorList>
            <consortium name="WormBaseParasite"/>
        </authorList>
    </citation>
    <scope>IDENTIFICATION</scope>
    <source>
        <strain evidence="2">KR3021</strain>
    </source>
</reference>
<dbReference type="WBParaSite" id="RSKR_0001024600.1">
    <property type="protein sequence ID" value="RSKR_0001024600.1"/>
    <property type="gene ID" value="RSKR_0001024600"/>
</dbReference>
<protein>
    <submittedName>
        <fullName evidence="2">VPS37 C-terminal domain-containing protein</fullName>
    </submittedName>
</protein>
<sequence>MSTKSSHSSLILEDPEIEKPLSQDNKAVSLVNVSSSIDEKKSKGWFFPLLSRKHNTSISETPTLSSKSLNNNKVLEFEGINNKPTASPVTPHNFNVFQRIGTIFSKSSNVTVSPEPTDKMELSPITATTYQTPPSPPALSPISTKSQDNLKSEKWYDLNSPVQSPTPPFQPNVSRHLKEAQIEVELLDQFVAEFRENKMKAFTDSNLEELRRMHLDQIEISAIHTRLSRCQALRPLQNIEELEGSFDLMSKKLDDLHISMELFSPGMASTILN</sequence>
<evidence type="ECO:0000313" key="1">
    <source>
        <dbReference type="Proteomes" id="UP000095286"/>
    </source>
</evidence>